<dbReference type="Gene3D" id="3.10.20.320">
    <property type="entry name" value="Putative peptidoglycan bound protein (lpxtg motif)"/>
    <property type="match status" value="2"/>
</dbReference>
<organism evidence="3 4">
    <name type="scientific">Enterococcus plantarum</name>
    <dbReference type="NCBI Taxonomy" id="1077675"/>
    <lineage>
        <taxon>Bacteria</taxon>
        <taxon>Bacillati</taxon>
        <taxon>Bacillota</taxon>
        <taxon>Bacilli</taxon>
        <taxon>Lactobacillales</taxon>
        <taxon>Enterococcaceae</taxon>
        <taxon>Enterococcus</taxon>
    </lineage>
</organism>
<name>A0A2W4BUE6_9ENTE</name>
<comment type="caution">
    <text evidence="3">The sequence shown here is derived from an EMBL/GenBank/DDBJ whole genome shotgun (WGS) entry which is preliminary data.</text>
</comment>
<protein>
    <recommendedName>
        <fullName evidence="2">MucBP domain-containing protein</fullName>
    </recommendedName>
</protein>
<sequence>GKIGESYRVEEKQIDGYKLKETIGYIEGLYSKEPVEVIFVYSKEIVASEGEVVIHYKDTEGNEIAENDVIKGKIGAAYNIEAKQIENYHFKFVVGDTQSTFKEYKEEITFIYEALGTVTVRMGNVPAIGLNYTLYAVDSPYSSDLFVLDNILFRDKDAVKGEIIEIFTGAVGTRIPIDSSYDYDNYNNYINGLYDELEMHLTRVSNGEKIVLTGADLRKTLWSSLTTVEYYAKGNQYLDFFLYFPK</sequence>
<dbReference type="Proteomes" id="UP000249828">
    <property type="component" value="Unassembled WGS sequence"/>
</dbReference>
<feature type="non-terminal residue" evidence="3">
    <location>
        <position position="1"/>
    </location>
</feature>
<feature type="domain" description="MucBP" evidence="2">
    <location>
        <begin position="1"/>
        <end position="41"/>
    </location>
</feature>
<evidence type="ECO:0000313" key="4">
    <source>
        <dbReference type="Proteomes" id="UP000249828"/>
    </source>
</evidence>
<evidence type="ECO:0000259" key="2">
    <source>
        <dbReference type="Pfam" id="PF06458"/>
    </source>
</evidence>
<reference evidence="3 4" key="1">
    <citation type="submission" date="2017-11" db="EMBL/GenBank/DDBJ databases">
        <title>Draft genome sequence of Enterococcus plantarum TRW2 strain isolated from lettuce.</title>
        <authorList>
            <person name="Kim E.B."/>
            <person name="Marco M.L."/>
            <person name="Williams T.R."/>
            <person name="You I.H."/>
        </authorList>
    </citation>
    <scope>NUCLEOTIDE SEQUENCE [LARGE SCALE GENOMIC DNA]</scope>
    <source>
        <strain evidence="3 4">TRW2</strain>
    </source>
</reference>
<dbReference type="EMBL" id="PIEU01000005">
    <property type="protein sequence ID" value="PZL77442.1"/>
    <property type="molecule type" value="Genomic_DNA"/>
</dbReference>
<keyword evidence="1" id="KW-0677">Repeat</keyword>
<keyword evidence="4" id="KW-1185">Reference proteome</keyword>
<evidence type="ECO:0000256" key="1">
    <source>
        <dbReference type="ARBA" id="ARBA00022737"/>
    </source>
</evidence>
<proteinExistence type="predicted"/>
<dbReference type="InterPro" id="IPR009459">
    <property type="entry name" value="MucBP_dom"/>
</dbReference>
<evidence type="ECO:0000313" key="3">
    <source>
        <dbReference type="EMBL" id="PZL77442.1"/>
    </source>
</evidence>
<feature type="domain" description="MucBP" evidence="2">
    <location>
        <begin position="52"/>
        <end position="113"/>
    </location>
</feature>
<accession>A0A2W4BUE6</accession>
<dbReference type="AlphaFoldDB" id="A0A2W4BUE6"/>
<gene>
    <name evidence="3" type="ORF">CI088_01660</name>
</gene>
<dbReference type="Pfam" id="PF06458">
    <property type="entry name" value="MucBP"/>
    <property type="match status" value="2"/>
</dbReference>
<dbReference type="RefSeq" id="WP_181429418.1">
    <property type="nucleotide sequence ID" value="NZ_PIEU01000005.1"/>
</dbReference>